<evidence type="ECO:0000313" key="6">
    <source>
        <dbReference type="EMBL" id="QDV57066.1"/>
    </source>
</evidence>
<keyword evidence="3" id="KW-0238">DNA-binding</keyword>
<dbReference type="REBASE" id="355363">
    <property type="entry name" value="S.PbaMal33ORF30680P"/>
</dbReference>
<dbReference type="SUPFAM" id="SSF116734">
    <property type="entry name" value="DNA methylase specificity domain"/>
    <property type="match status" value="2"/>
</dbReference>
<reference evidence="6 7" key="1">
    <citation type="submission" date="2019-02" db="EMBL/GenBank/DDBJ databases">
        <title>Deep-cultivation of Planctomycetes and their phenomic and genomic characterization uncovers novel biology.</title>
        <authorList>
            <person name="Wiegand S."/>
            <person name="Jogler M."/>
            <person name="Boedeker C."/>
            <person name="Pinto D."/>
            <person name="Vollmers J."/>
            <person name="Rivas-Marin E."/>
            <person name="Kohn T."/>
            <person name="Peeters S.H."/>
            <person name="Heuer A."/>
            <person name="Rast P."/>
            <person name="Oberbeckmann S."/>
            <person name="Bunk B."/>
            <person name="Jeske O."/>
            <person name="Meyerdierks A."/>
            <person name="Storesund J.E."/>
            <person name="Kallscheuer N."/>
            <person name="Luecker S."/>
            <person name="Lage O.M."/>
            <person name="Pohl T."/>
            <person name="Merkel B.J."/>
            <person name="Hornburger P."/>
            <person name="Mueller R.-W."/>
            <person name="Bruemmer F."/>
            <person name="Labrenz M."/>
            <person name="Spormann A.M."/>
            <person name="Op den Camp H."/>
            <person name="Overmann J."/>
            <person name="Amann R."/>
            <person name="Jetten M.S.M."/>
            <person name="Mascher T."/>
            <person name="Medema M.H."/>
            <person name="Devos D.P."/>
            <person name="Kaster A.-K."/>
            <person name="Ovreas L."/>
            <person name="Rohde M."/>
            <person name="Galperin M.Y."/>
            <person name="Jogler C."/>
        </authorList>
    </citation>
    <scope>NUCLEOTIDE SEQUENCE [LARGE SCALE GENOMIC DNA]</scope>
    <source>
        <strain evidence="6 7">Mal33</strain>
    </source>
</reference>
<organism evidence="6 7">
    <name type="scientific">Rosistilla oblonga</name>
    <dbReference type="NCBI Taxonomy" id="2527990"/>
    <lineage>
        <taxon>Bacteria</taxon>
        <taxon>Pseudomonadati</taxon>
        <taxon>Planctomycetota</taxon>
        <taxon>Planctomycetia</taxon>
        <taxon>Pirellulales</taxon>
        <taxon>Pirellulaceae</taxon>
        <taxon>Rosistilla</taxon>
    </lineage>
</organism>
<dbReference type="EMBL" id="CP036318">
    <property type="protein sequence ID" value="QDV57066.1"/>
    <property type="molecule type" value="Genomic_DNA"/>
</dbReference>
<feature type="domain" description="Type I restriction modification DNA specificity" evidence="5">
    <location>
        <begin position="22"/>
        <end position="195"/>
    </location>
</feature>
<dbReference type="InterPro" id="IPR000055">
    <property type="entry name" value="Restrct_endonuc_typeI_TRD"/>
</dbReference>
<dbReference type="InterPro" id="IPR044946">
    <property type="entry name" value="Restrct_endonuc_typeI_TRD_sf"/>
</dbReference>
<dbReference type="RefSeq" id="WP_145286160.1">
    <property type="nucleotide sequence ID" value="NZ_CP036318.1"/>
</dbReference>
<evidence type="ECO:0000313" key="7">
    <source>
        <dbReference type="Proteomes" id="UP000316770"/>
    </source>
</evidence>
<feature type="coiled-coil region" evidence="4">
    <location>
        <begin position="400"/>
        <end position="427"/>
    </location>
</feature>
<protein>
    <submittedName>
        <fullName evidence="6">EcoKI restriction-modification system protein HsdS</fullName>
    </submittedName>
</protein>
<proteinExistence type="inferred from homology"/>
<dbReference type="PANTHER" id="PTHR43140:SF1">
    <property type="entry name" value="TYPE I RESTRICTION ENZYME ECOKI SPECIFICITY SUBUNIT"/>
    <property type="match status" value="1"/>
</dbReference>
<comment type="similarity">
    <text evidence="1">Belongs to the type-I restriction system S methylase family.</text>
</comment>
<keyword evidence="4" id="KW-0175">Coiled coil</keyword>
<evidence type="ECO:0000256" key="1">
    <source>
        <dbReference type="ARBA" id="ARBA00010923"/>
    </source>
</evidence>
<evidence type="ECO:0000256" key="3">
    <source>
        <dbReference type="ARBA" id="ARBA00023125"/>
    </source>
</evidence>
<dbReference type="GO" id="GO:0003677">
    <property type="term" value="F:DNA binding"/>
    <property type="evidence" value="ECO:0007669"/>
    <property type="project" value="UniProtKB-KW"/>
</dbReference>
<sequence length="454" mass="50554">MATYPEYPEYKLSDETWLGKIPVDWELIRIGHLSPVKRGASPRPIEAERYFDDEGEYAWTRISDVTASDMYLNHCPERLSDLGSSLSVKLQPGELFLSIAATVGKPCITAIKACIHDGFVYFPQLNIPNKFLFYVFTAGHAYAGLGKMGTQLNLNTETVSKIKIALGTPEEVKTIVQFLDYETAKIDALIEKQQQLIALLDEKRQAVISHAVTKGLNPDAPMRDSGIEWLGEVPEHWTVCRIKQIAKRETGHTPSKKVDTYWVDCEIPWVSLNDTGQLKHVDFISETAICINEKGMANSSAHLLPPGCVVFTRDASIGLAAITSREMAVSQHVIAWDCDPEIVNNEYLLLVFYAMEAELERFTFGATLKTIGMPDVNRLTGAFPPLQEQADIVKHVFSTKEKLSASIEKAEKLLDILEERRTALISAAVTGKIDVRGWKPPSTAAQQETEMEVA</sequence>
<keyword evidence="2" id="KW-0680">Restriction system</keyword>
<evidence type="ECO:0000256" key="2">
    <source>
        <dbReference type="ARBA" id="ARBA00022747"/>
    </source>
</evidence>
<dbReference type="InterPro" id="IPR051212">
    <property type="entry name" value="Type-I_RE_S_subunit"/>
</dbReference>
<name>A0A518IVF1_9BACT</name>
<dbReference type="CDD" id="cd17248">
    <property type="entry name" value="RMtype1_S_AmiI-TRD2-CR2_like"/>
    <property type="match status" value="1"/>
</dbReference>
<dbReference type="AlphaFoldDB" id="A0A518IVF1"/>
<dbReference type="GO" id="GO:0009307">
    <property type="term" value="P:DNA restriction-modification system"/>
    <property type="evidence" value="ECO:0007669"/>
    <property type="project" value="UniProtKB-KW"/>
</dbReference>
<evidence type="ECO:0000256" key="4">
    <source>
        <dbReference type="SAM" id="Coils"/>
    </source>
</evidence>
<keyword evidence="7" id="KW-1185">Reference proteome</keyword>
<dbReference type="Pfam" id="PF01420">
    <property type="entry name" value="Methylase_S"/>
    <property type="match status" value="2"/>
</dbReference>
<dbReference type="PANTHER" id="PTHR43140">
    <property type="entry name" value="TYPE-1 RESTRICTION ENZYME ECOKI SPECIFICITY PROTEIN"/>
    <property type="match status" value="1"/>
</dbReference>
<dbReference type="CDD" id="cd17283">
    <property type="entry name" value="RMtype1_S_Hpy180ORF7835P_TRD2-CR2_like"/>
    <property type="match status" value="1"/>
</dbReference>
<evidence type="ECO:0000259" key="5">
    <source>
        <dbReference type="Pfam" id="PF01420"/>
    </source>
</evidence>
<dbReference type="Gene3D" id="3.90.220.20">
    <property type="entry name" value="DNA methylase specificity domains"/>
    <property type="match status" value="2"/>
</dbReference>
<dbReference type="Proteomes" id="UP000316770">
    <property type="component" value="Chromosome"/>
</dbReference>
<accession>A0A518IVF1</accession>
<feature type="domain" description="Type I restriction modification DNA specificity" evidence="5">
    <location>
        <begin position="234"/>
        <end position="398"/>
    </location>
</feature>
<gene>
    <name evidence="6" type="ORF">Mal33_30670</name>
</gene>
<dbReference type="Gene3D" id="1.10.287.1120">
    <property type="entry name" value="Bipartite methylase S protein"/>
    <property type="match status" value="1"/>
</dbReference>